<dbReference type="GO" id="GO:0016301">
    <property type="term" value="F:kinase activity"/>
    <property type="evidence" value="ECO:0007669"/>
    <property type="project" value="InterPro"/>
</dbReference>
<accession>A0A3P7BWQ6</accession>
<evidence type="ECO:0000259" key="2">
    <source>
        <dbReference type="Pfam" id="PF00781"/>
    </source>
</evidence>
<gene>
    <name evidence="3" type="ORF">SSLN_LOCUS883</name>
</gene>
<dbReference type="Gene3D" id="3.40.50.10330">
    <property type="entry name" value="Probable inorganic polyphosphate/atp-NAD kinase, domain 1"/>
    <property type="match status" value="1"/>
</dbReference>
<dbReference type="Pfam" id="PF00781">
    <property type="entry name" value="DAGK_cat"/>
    <property type="match status" value="1"/>
</dbReference>
<dbReference type="SUPFAM" id="SSF111331">
    <property type="entry name" value="NAD kinase/diacylglycerol kinase-like"/>
    <property type="match status" value="1"/>
</dbReference>
<dbReference type="InterPro" id="IPR001206">
    <property type="entry name" value="Diacylglycerol_kinase_cat_dom"/>
</dbReference>
<keyword evidence="4" id="KW-1185">Reference proteome</keyword>
<evidence type="ECO:0000313" key="3">
    <source>
        <dbReference type="EMBL" id="VDL86416.1"/>
    </source>
</evidence>
<sequence length="400" mass="44879">MHMAGLDVQMVYLDDDNEVKDFVNVIDPSSTDAIVVAGDDGLLAKKSTRLWDIPVYVLPLGIWNNFAARFTYDTDLVSWCFKMVEPIISKQSGRRNVIEIKPIVQNEDVHQQPAPDQVTESYAEAHKKSADCDKGSSKSVFAMSGMEWSCWRDVEYGGGGFSLTASRMSSHKPRIPAEFTWWSLSQCFKRLGAFFRHSWCWLRSPAPPLGTGDNVDKFFAASDTVPQTQQKSLFGKPKPIRRAMVKQGKIVMTHACPGCSKCWRSKNRLAARVQPTPPAYTTTRFGRLFNLTSYKSPANNTSASKPSQLPVTNTSQSKAQESDANRENPLCGTETTLVLSHAARIAFIPDRVGHRHCTHHQCFKCLILFVLLSFETNFCPRKCARQLISLLPFQVRVSLH</sequence>
<dbReference type="AlphaFoldDB" id="A0A3P7BWQ6"/>
<dbReference type="Proteomes" id="UP000275846">
    <property type="component" value="Unassembled WGS sequence"/>
</dbReference>
<evidence type="ECO:0000256" key="1">
    <source>
        <dbReference type="SAM" id="MobiDB-lite"/>
    </source>
</evidence>
<dbReference type="InterPro" id="IPR017438">
    <property type="entry name" value="ATP-NAD_kinase_N"/>
</dbReference>
<dbReference type="STRING" id="70667.A0A3P7BWQ6"/>
<proteinExistence type="predicted"/>
<protein>
    <recommendedName>
        <fullName evidence="2">DAGKc domain-containing protein</fullName>
    </recommendedName>
</protein>
<dbReference type="OrthoDB" id="9979394at2759"/>
<name>A0A3P7BWQ6_SCHSO</name>
<dbReference type="InterPro" id="IPR016064">
    <property type="entry name" value="NAD/diacylglycerol_kinase_sf"/>
</dbReference>
<feature type="compositionally biased region" description="Polar residues" evidence="1">
    <location>
        <begin position="297"/>
        <end position="319"/>
    </location>
</feature>
<organism evidence="3 4">
    <name type="scientific">Schistocephalus solidus</name>
    <name type="common">Tapeworm</name>
    <dbReference type="NCBI Taxonomy" id="70667"/>
    <lineage>
        <taxon>Eukaryota</taxon>
        <taxon>Metazoa</taxon>
        <taxon>Spiralia</taxon>
        <taxon>Lophotrochozoa</taxon>
        <taxon>Platyhelminthes</taxon>
        <taxon>Cestoda</taxon>
        <taxon>Eucestoda</taxon>
        <taxon>Diphyllobothriidea</taxon>
        <taxon>Diphyllobothriidae</taxon>
        <taxon>Schistocephalus</taxon>
    </lineage>
</organism>
<dbReference type="EMBL" id="UYSU01000957">
    <property type="protein sequence ID" value="VDL86416.1"/>
    <property type="molecule type" value="Genomic_DNA"/>
</dbReference>
<reference evidence="3 4" key="1">
    <citation type="submission" date="2018-11" db="EMBL/GenBank/DDBJ databases">
        <authorList>
            <consortium name="Pathogen Informatics"/>
        </authorList>
    </citation>
    <scope>NUCLEOTIDE SEQUENCE [LARGE SCALE GENOMIC DNA]</scope>
    <source>
        <strain evidence="3 4">NST_G2</strain>
    </source>
</reference>
<evidence type="ECO:0000313" key="4">
    <source>
        <dbReference type="Proteomes" id="UP000275846"/>
    </source>
</evidence>
<feature type="domain" description="DAGKc" evidence="2">
    <location>
        <begin position="3"/>
        <end position="81"/>
    </location>
</feature>
<feature type="region of interest" description="Disordered" evidence="1">
    <location>
        <begin position="297"/>
        <end position="329"/>
    </location>
</feature>